<evidence type="ECO:0000313" key="2">
    <source>
        <dbReference type="EMBL" id="QIZ77940.1"/>
    </source>
</evidence>
<dbReference type="SUPFAM" id="SSF48695">
    <property type="entry name" value="Multiheme cytochromes"/>
    <property type="match status" value="1"/>
</dbReference>
<feature type="compositionally biased region" description="Low complexity" evidence="1">
    <location>
        <begin position="36"/>
        <end position="50"/>
    </location>
</feature>
<dbReference type="AlphaFoldDB" id="A0A6H1UH57"/>
<dbReference type="RefSeq" id="WP_168661415.1">
    <property type="nucleotide sequence ID" value="NZ_CP051180.1"/>
</dbReference>
<protein>
    <submittedName>
        <fullName evidence="2">Uncharacterized protein</fullName>
    </submittedName>
</protein>
<reference evidence="2 3" key="1">
    <citation type="submission" date="2020-04" db="EMBL/GenBank/DDBJ databases">
        <title>Ferrimonas sp. S7 isolated from sea water.</title>
        <authorList>
            <person name="Bae S.S."/>
            <person name="Baek K."/>
        </authorList>
    </citation>
    <scope>NUCLEOTIDE SEQUENCE [LARGE SCALE GENOMIC DNA]</scope>
    <source>
        <strain evidence="2 3">S7</strain>
    </source>
</reference>
<dbReference type="EMBL" id="CP051180">
    <property type="protein sequence ID" value="QIZ77940.1"/>
    <property type="molecule type" value="Genomic_DNA"/>
</dbReference>
<dbReference type="KEGG" id="fes:HER31_14175"/>
<organism evidence="2 3">
    <name type="scientific">Ferrimonas lipolytica</name>
    <dbReference type="NCBI Taxonomy" id="2724191"/>
    <lineage>
        <taxon>Bacteria</taxon>
        <taxon>Pseudomonadati</taxon>
        <taxon>Pseudomonadota</taxon>
        <taxon>Gammaproteobacteria</taxon>
        <taxon>Alteromonadales</taxon>
        <taxon>Ferrimonadaceae</taxon>
        <taxon>Ferrimonas</taxon>
    </lineage>
</organism>
<dbReference type="InterPro" id="IPR036280">
    <property type="entry name" value="Multihaem_cyt_sf"/>
</dbReference>
<evidence type="ECO:0000256" key="1">
    <source>
        <dbReference type="SAM" id="MobiDB-lite"/>
    </source>
</evidence>
<accession>A0A6H1UH57</accession>
<feature type="region of interest" description="Disordered" evidence="1">
    <location>
        <begin position="24"/>
        <end position="50"/>
    </location>
</feature>
<name>A0A6H1UH57_9GAMM</name>
<gene>
    <name evidence="2" type="ORF">HER31_14175</name>
</gene>
<evidence type="ECO:0000313" key="3">
    <source>
        <dbReference type="Proteomes" id="UP000501602"/>
    </source>
</evidence>
<sequence>MMNAKLLLVTALVGSLVVGCSDDDDDKTVSVPEVNPPETSTPESTPEPATGTGVFENVWGPDVKFELNTTLYAYLDGQLDRQDMVDQFQRKTPANGIAIDPEKLRQAKSASLEAEDGLYIVSEMFNDNQITFADALMYLSQTRTDFHVDYEWDDSLKTYLWEVSYDKNGDGDFDDEGDSKADPNWYATYMIDFGEFRRELFYEPSGEALYMRLETVLIQPNSGLHFRSYSPMMTKRRQSVHKFQAELKAASKPSYYDDDTDVIVVPMVSVTPIETLGDETMSGEMLMFQNVEARSHNLRPDIFKKDKAITRADVLLSMREQGLIDVGYSFWGTLESGVDIQHFLLNEINGVRGSGVHGYGGNTGVSWAMADFAAKYLVSQQTELNNSTGALTSVESTQATYCDHVGQSNPYDPSDNSLDHPDGIIDEVGIAALFEDCDPELTDITDWYADQEAHIFGDVWVMNYPGDMMWVGHINMYGMYAPAESQRWAGDEKWPIYDTKDAVKPLDEQHFGWGVADCGNCHSLDGIHVDGDIADGLGVNPTPVSILDTGVQSYPESDRSKLVVAPFQCAECHGGNGAPAGHGETGRCFWCHSEDFEPTGHGTINSYITKMYEGGNTPTIPNRTYEVVDVDSNDADAVAALEAKLQQDLVPWMDLSIYPGTEGVSWQGYWGYYPDDMKVRTNSDWTTDPVYPDPYACVTCHAND</sequence>
<proteinExistence type="predicted"/>
<keyword evidence="3" id="KW-1185">Reference proteome</keyword>
<dbReference type="PROSITE" id="PS51257">
    <property type="entry name" value="PROKAR_LIPOPROTEIN"/>
    <property type="match status" value="1"/>
</dbReference>
<dbReference type="Proteomes" id="UP000501602">
    <property type="component" value="Chromosome"/>
</dbReference>